<feature type="signal peptide" evidence="1">
    <location>
        <begin position="1"/>
        <end position="18"/>
    </location>
</feature>
<evidence type="ECO:0000256" key="1">
    <source>
        <dbReference type="SAM" id="SignalP"/>
    </source>
</evidence>
<dbReference type="AlphaFoldDB" id="K0TAL7"/>
<evidence type="ECO:0000313" key="3">
    <source>
        <dbReference type="Proteomes" id="UP000266841"/>
    </source>
</evidence>
<evidence type="ECO:0000313" key="2">
    <source>
        <dbReference type="EMBL" id="EJK74144.1"/>
    </source>
</evidence>
<reference evidence="2 3" key="1">
    <citation type="journal article" date="2012" name="Genome Biol.">
        <title>Genome and low-iron response of an oceanic diatom adapted to chronic iron limitation.</title>
        <authorList>
            <person name="Lommer M."/>
            <person name="Specht M."/>
            <person name="Roy A.S."/>
            <person name="Kraemer L."/>
            <person name="Andreson R."/>
            <person name="Gutowska M.A."/>
            <person name="Wolf J."/>
            <person name="Bergner S.V."/>
            <person name="Schilhabel M.B."/>
            <person name="Klostermeier U.C."/>
            <person name="Beiko R.G."/>
            <person name="Rosenstiel P."/>
            <person name="Hippler M."/>
            <person name="Laroche J."/>
        </authorList>
    </citation>
    <scope>NUCLEOTIDE SEQUENCE [LARGE SCALE GENOMIC DNA]</scope>
    <source>
        <strain evidence="2 3">CCMP1005</strain>
    </source>
</reference>
<dbReference type="Proteomes" id="UP000266841">
    <property type="component" value="Unassembled WGS sequence"/>
</dbReference>
<feature type="chain" id="PRO_5003840832" evidence="1">
    <location>
        <begin position="19"/>
        <end position="118"/>
    </location>
</feature>
<protein>
    <submittedName>
        <fullName evidence="2">Uncharacterized protein</fullName>
    </submittedName>
</protein>
<name>K0TAL7_THAOC</name>
<dbReference type="EMBL" id="AGNL01003920">
    <property type="protein sequence ID" value="EJK74144.1"/>
    <property type="molecule type" value="Genomic_DNA"/>
</dbReference>
<sequence>MKAIFVILTFGQVTVSSAGGGYLDHVSRLLTLPHLVQDLRHVVAVGPGTVSSVGFFVQRDGDLEGLARPAVVRAADAYYPAAGEDPGPASSSSSKKRMETWGRRITGKLHEGIATLAE</sequence>
<comment type="caution">
    <text evidence="2">The sequence shown here is derived from an EMBL/GenBank/DDBJ whole genome shotgun (WGS) entry which is preliminary data.</text>
</comment>
<gene>
    <name evidence="2" type="ORF">THAOC_04196</name>
</gene>
<keyword evidence="3" id="KW-1185">Reference proteome</keyword>
<keyword evidence="1" id="KW-0732">Signal</keyword>
<accession>K0TAL7</accession>
<organism evidence="2 3">
    <name type="scientific">Thalassiosira oceanica</name>
    <name type="common">Marine diatom</name>
    <dbReference type="NCBI Taxonomy" id="159749"/>
    <lineage>
        <taxon>Eukaryota</taxon>
        <taxon>Sar</taxon>
        <taxon>Stramenopiles</taxon>
        <taxon>Ochrophyta</taxon>
        <taxon>Bacillariophyta</taxon>
        <taxon>Coscinodiscophyceae</taxon>
        <taxon>Thalassiosirophycidae</taxon>
        <taxon>Thalassiosirales</taxon>
        <taxon>Thalassiosiraceae</taxon>
        <taxon>Thalassiosira</taxon>
    </lineage>
</organism>
<proteinExistence type="predicted"/>